<dbReference type="EMBL" id="CP013011">
    <property type="protein sequence ID" value="ALL01933.1"/>
    <property type="molecule type" value="Genomic_DNA"/>
</dbReference>
<evidence type="ECO:0000313" key="1">
    <source>
        <dbReference type="EMBL" id="ALL01933.1"/>
    </source>
</evidence>
<evidence type="ECO:0000313" key="2">
    <source>
        <dbReference type="Proteomes" id="UP000058613"/>
    </source>
</evidence>
<sequence>MVAVLRKFVDGLGKDRNVYYEVGDGVLLSDEELVIVKGNNRALEGSIDFTKLVYTIASDIKPSLYMVHMIDKGRNIYVYMPQILLLNAVFQWIDEMLREIDESNKRLHEIYMADLDSGKYTSVERELREALDLINAVKEWLKTARVLLGWLQVITMNPDLVRGKKITVGLEKREADGLDKYMKKEAKAEAEG</sequence>
<dbReference type="AlphaFoldDB" id="A0A0P0N683"/>
<dbReference type="STRING" id="1273541.Pyrde_1890"/>
<reference evidence="1 2" key="1">
    <citation type="submission" date="2015-10" db="EMBL/GenBank/DDBJ databases">
        <title>Complete genome sequence of hyperthermophilic archaeon Pyrodictium delaneyi Su06.</title>
        <authorList>
            <person name="Jung J.-H."/>
            <person name="Lin J."/>
            <person name="Holden J.F."/>
            <person name="Park C.-S."/>
        </authorList>
    </citation>
    <scope>NUCLEOTIDE SEQUENCE [LARGE SCALE GENOMIC DNA]</scope>
    <source>
        <strain evidence="1 2">Su06</strain>
    </source>
</reference>
<dbReference type="Proteomes" id="UP000058613">
    <property type="component" value="Chromosome"/>
</dbReference>
<accession>A0A0P0N683</accession>
<organism evidence="1 2">
    <name type="scientific">Pyrodictium delaneyi</name>
    <dbReference type="NCBI Taxonomy" id="1273541"/>
    <lineage>
        <taxon>Archaea</taxon>
        <taxon>Thermoproteota</taxon>
        <taxon>Thermoprotei</taxon>
        <taxon>Desulfurococcales</taxon>
        <taxon>Pyrodictiaceae</taxon>
        <taxon>Pyrodictium</taxon>
    </lineage>
</organism>
<gene>
    <name evidence="1" type="ORF">Pyrde_1890</name>
</gene>
<protein>
    <submittedName>
        <fullName evidence="1">Uncharacterized protein</fullName>
    </submittedName>
</protein>
<proteinExistence type="predicted"/>
<dbReference type="KEGG" id="pdl:Pyrde_1890"/>
<name>A0A0P0N683_9CREN</name>